<comment type="caution">
    <text evidence="2">The sequence shown here is derived from an EMBL/GenBank/DDBJ whole genome shotgun (WGS) entry which is preliminary data.</text>
</comment>
<sequence>NTRKKWPPSSALRRGLPSSSPLSLSSARRTLSPRLEVTSLKLNLSLPPLPPPHTLSPSLHSLRHKKPLSSEASYQ</sequence>
<proteinExistence type="predicted"/>
<accession>A0AA35WG41</accession>
<name>A0AA35WG41_GEOBA</name>
<evidence type="ECO:0000313" key="2">
    <source>
        <dbReference type="EMBL" id="CAI8013135.1"/>
    </source>
</evidence>
<dbReference type="AlphaFoldDB" id="A0AA35WG41"/>
<feature type="region of interest" description="Disordered" evidence="1">
    <location>
        <begin position="1"/>
        <end position="28"/>
    </location>
</feature>
<evidence type="ECO:0000313" key="3">
    <source>
        <dbReference type="Proteomes" id="UP001174909"/>
    </source>
</evidence>
<feature type="non-terminal residue" evidence="2">
    <location>
        <position position="1"/>
    </location>
</feature>
<protein>
    <submittedName>
        <fullName evidence="2">Uncharacterized protein</fullName>
    </submittedName>
</protein>
<organism evidence="2 3">
    <name type="scientific">Geodia barretti</name>
    <name type="common">Barrett's horny sponge</name>
    <dbReference type="NCBI Taxonomy" id="519541"/>
    <lineage>
        <taxon>Eukaryota</taxon>
        <taxon>Metazoa</taxon>
        <taxon>Porifera</taxon>
        <taxon>Demospongiae</taxon>
        <taxon>Heteroscleromorpha</taxon>
        <taxon>Tetractinellida</taxon>
        <taxon>Astrophorina</taxon>
        <taxon>Geodiidae</taxon>
        <taxon>Geodia</taxon>
    </lineage>
</organism>
<gene>
    <name evidence="2" type="ORF">GBAR_LOCUS8375</name>
</gene>
<dbReference type="Proteomes" id="UP001174909">
    <property type="component" value="Unassembled WGS sequence"/>
</dbReference>
<feature type="region of interest" description="Disordered" evidence="1">
    <location>
        <begin position="43"/>
        <end position="75"/>
    </location>
</feature>
<feature type="compositionally biased region" description="Low complexity" evidence="1">
    <location>
        <begin position="7"/>
        <end position="28"/>
    </location>
</feature>
<evidence type="ECO:0000256" key="1">
    <source>
        <dbReference type="SAM" id="MobiDB-lite"/>
    </source>
</evidence>
<reference evidence="2" key="1">
    <citation type="submission" date="2023-03" db="EMBL/GenBank/DDBJ databases">
        <authorList>
            <person name="Steffen K."/>
            <person name="Cardenas P."/>
        </authorList>
    </citation>
    <scope>NUCLEOTIDE SEQUENCE</scope>
</reference>
<keyword evidence="3" id="KW-1185">Reference proteome</keyword>
<dbReference type="EMBL" id="CASHTH010001241">
    <property type="protein sequence ID" value="CAI8013135.1"/>
    <property type="molecule type" value="Genomic_DNA"/>
</dbReference>